<evidence type="ECO:0000313" key="7">
    <source>
        <dbReference type="EMBL" id="OOM73810.1"/>
    </source>
</evidence>
<dbReference type="PROSITE" id="PS50885">
    <property type="entry name" value="HAMP"/>
    <property type="match status" value="1"/>
</dbReference>
<dbReference type="PANTHER" id="PTHR34220:SF7">
    <property type="entry name" value="SENSOR HISTIDINE KINASE YPDA"/>
    <property type="match status" value="1"/>
</dbReference>
<comment type="subcellular location">
    <subcellularLocation>
        <location evidence="1">Membrane</location>
    </subcellularLocation>
</comment>
<keyword evidence="3 7" id="KW-0808">Transferase</keyword>
<dbReference type="EC" id="2.7.13.3" evidence="7"/>
<keyword evidence="5" id="KW-0812">Transmembrane</keyword>
<dbReference type="SMART" id="SM00304">
    <property type="entry name" value="HAMP"/>
    <property type="match status" value="1"/>
</dbReference>
<dbReference type="STRING" id="29367.CLPUN_43170"/>
<dbReference type="InterPro" id="IPR010559">
    <property type="entry name" value="Sig_transdc_His_kin_internal"/>
</dbReference>
<dbReference type="EMBL" id="LZZM01000209">
    <property type="protein sequence ID" value="OOM73810.1"/>
    <property type="molecule type" value="Genomic_DNA"/>
</dbReference>
<sequence>MMKKLCFLPNLNFKTKLLLMICFFNISLVLLISSLNYKWYSNQITRQTINETQQIIDQIGVNIDNYIDELFRLTLSPYYNDEIMEELKSPSVSVHSTLNKKRKIENFLSSVMTLPRNEILRVYVLTDSDIYSYIRTPYEMNDYYTYQESNWYKEALQSTKPVYIPIHSEKVFGNKETQIFSIARKIRSKEDNSITLGVIKVDADYTGIKSICDKVHFENKGSLFVINGNHDIVYQNNALINQDFLNMIPADLTKGDFILNFAGNKYIINVTTLETSGLKVIAINSYEELMKTTRSNLSRTIMLVLICIIISVIIFILFIQEFFHPLFNIIKSMKLVQNGDLSIQVPVKNKDEIGYLAISFNKMLININDIMNKNSKLIKEVYESQYLNKESQYNALYSQIKPHFLYNTLNTISLLIKCEETNKAVQSIENLSCFMRGIMNTSKEISLEVEIKIIDSYLELQQMRYGEKLTYSIEIELEFLSIKIPTLSLQPIVENAVKHGCELKRGNTHIHIYSISNDESISILVTDNGKGIDPAVLSILNKRLEDPCQTAIPFSETNQLEGNIGLINVHRRLRLKYGNKAGLKITSVKEKGTTVILHIPIITSKEEDPYV</sequence>
<dbReference type="GO" id="GO:0000155">
    <property type="term" value="F:phosphorelay sensor kinase activity"/>
    <property type="evidence" value="ECO:0007669"/>
    <property type="project" value="InterPro"/>
</dbReference>
<comment type="caution">
    <text evidence="7">The sequence shown here is derived from an EMBL/GenBank/DDBJ whole genome shotgun (WGS) entry which is preliminary data.</text>
</comment>
<dbReference type="Gene3D" id="3.30.565.10">
    <property type="entry name" value="Histidine kinase-like ATPase, C-terminal domain"/>
    <property type="match status" value="1"/>
</dbReference>
<keyword evidence="8" id="KW-1185">Reference proteome</keyword>
<keyword evidence="5" id="KW-1133">Transmembrane helix</keyword>
<keyword evidence="5" id="KW-0472">Membrane</keyword>
<dbReference type="Pfam" id="PF06580">
    <property type="entry name" value="His_kinase"/>
    <property type="match status" value="1"/>
</dbReference>
<dbReference type="OrthoDB" id="9809348at2"/>
<evidence type="ECO:0000256" key="2">
    <source>
        <dbReference type="ARBA" id="ARBA00022553"/>
    </source>
</evidence>
<evidence type="ECO:0000259" key="6">
    <source>
        <dbReference type="PROSITE" id="PS50885"/>
    </source>
</evidence>
<dbReference type="Proteomes" id="UP000190890">
    <property type="component" value="Unassembled WGS sequence"/>
</dbReference>
<dbReference type="GO" id="GO:0016020">
    <property type="term" value="C:membrane"/>
    <property type="evidence" value="ECO:0007669"/>
    <property type="project" value="UniProtKB-SubCell"/>
</dbReference>
<evidence type="ECO:0000313" key="8">
    <source>
        <dbReference type="Proteomes" id="UP000190890"/>
    </source>
</evidence>
<evidence type="ECO:0000256" key="4">
    <source>
        <dbReference type="ARBA" id="ARBA00022777"/>
    </source>
</evidence>
<feature type="transmembrane region" description="Helical" evidence="5">
    <location>
        <begin position="17"/>
        <end position="37"/>
    </location>
</feature>
<dbReference type="AlphaFoldDB" id="A0A1S8T7N0"/>
<dbReference type="Pfam" id="PF02518">
    <property type="entry name" value="HATPase_c"/>
    <property type="match status" value="1"/>
</dbReference>
<evidence type="ECO:0000256" key="3">
    <source>
        <dbReference type="ARBA" id="ARBA00022679"/>
    </source>
</evidence>
<organism evidence="7 8">
    <name type="scientific">Clostridium puniceum</name>
    <dbReference type="NCBI Taxonomy" id="29367"/>
    <lineage>
        <taxon>Bacteria</taxon>
        <taxon>Bacillati</taxon>
        <taxon>Bacillota</taxon>
        <taxon>Clostridia</taxon>
        <taxon>Eubacteriales</taxon>
        <taxon>Clostridiaceae</taxon>
        <taxon>Clostridium</taxon>
    </lineage>
</organism>
<dbReference type="SUPFAM" id="SSF55874">
    <property type="entry name" value="ATPase domain of HSP90 chaperone/DNA topoisomerase II/histidine kinase"/>
    <property type="match status" value="1"/>
</dbReference>
<dbReference type="Gene3D" id="3.30.450.20">
    <property type="entry name" value="PAS domain"/>
    <property type="match status" value="1"/>
</dbReference>
<feature type="domain" description="HAMP" evidence="6">
    <location>
        <begin position="320"/>
        <end position="372"/>
    </location>
</feature>
<dbReference type="InterPro" id="IPR003594">
    <property type="entry name" value="HATPase_dom"/>
</dbReference>
<dbReference type="InterPro" id="IPR003660">
    <property type="entry name" value="HAMP_dom"/>
</dbReference>
<dbReference type="InterPro" id="IPR036890">
    <property type="entry name" value="HATPase_C_sf"/>
</dbReference>
<dbReference type="RefSeq" id="WP_077849262.1">
    <property type="nucleotide sequence ID" value="NZ_LZZM01000209.1"/>
</dbReference>
<dbReference type="CDD" id="cd06225">
    <property type="entry name" value="HAMP"/>
    <property type="match status" value="1"/>
</dbReference>
<dbReference type="Gene3D" id="6.10.340.10">
    <property type="match status" value="1"/>
</dbReference>
<keyword evidence="2" id="KW-0597">Phosphoprotein</keyword>
<reference evidence="7 8" key="1">
    <citation type="submission" date="2016-05" db="EMBL/GenBank/DDBJ databases">
        <title>Microbial solvent formation.</title>
        <authorList>
            <person name="Poehlein A."/>
            <person name="Montoya Solano J.D."/>
            <person name="Flitsch S."/>
            <person name="Krabben P."/>
            <person name="Duerre P."/>
            <person name="Daniel R."/>
        </authorList>
    </citation>
    <scope>NUCLEOTIDE SEQUENCE [LARGE SCALE GENOMIC DNA]</scope>
    <source>
        <strain evidence="7 8">DSM 2619</strain>
    </source>
</reference>
<accession>A0A1S8T7N0</accession>
<gene>
    <name evidence="7" type="primary">ypdA_6</name>
    <name evidence="7" type="ORF">CLPUN_43170</name>
</gene>
<keyword evidence="4 7" id="KW-0418">Kinase</keyword>
<name>A0A1S8T7N0_9CLOT</name>
<evidence type="ECO:0000256" key="1">
    <source>
        <dbReference type="ARBA" id="ARBA00004370"/>
    </source>
</evidence>
<dbReference type="SUPFAM" id="SSF158472">
    <property type="entry name" value="HAMP domain-like"/>
    <property type="match status" value="1"/>
</dbReference>
<proteinExistence type="predicted"/>
<dbReference type="PANTHER" id="PTHR34220">
    <property type="entry name" value="SENSOR HISTIDINE KINASE YPDA"/>
    <property type="match status" value="1"/>
</dbReference>
<protein>
    <submittedName>
        <fullName evidence="7">Sensor histidine kinase YpdA</fullName>
        <ecNumber evidence="7">2.7.13.3</ecNumber>
    </submittedName>
</protein>
<dbReference type="InterPro" id="IPR050640">
    <property type="entry name" value="Bact_2-comp_sensor_kinase"/>
</dbReference>
<evidence type="ECO:0000256" key="5">
    <source>
        <dbReference type="SAM" id="Phobius"/>
    </source>
</evidence>
<feature type="transmembrane region" description="Helical" evidence="5">
    <location>
        <begin position="300"/>
        <end position="319"/>
    </location>
</feature>
<dbReference type="Pfam" id="PF00672">
    <property type="entry name" value="HAMP"/>
    <property type="match status" value="1"/>
</dbReference>